<dbReference type="InterPro" id="IPR002893">
    <property type="entry name" value="Znf_MYND"/>
</dbReference>
<keyword evidence="10" id="KW-1185">Reference proteome</keyword>
<dbReference type="Gene3D" id="1.25.40.10">
    <property type="entry name" value="Tetratricopeptide repeat domain"/>
    <property type="match status" value="2"/>
</dbReference>
<organism evidence="9 10">
    <name type="scientific">Ladona fulva</name>
    <name type="common">Scarce chaser dragonfly</name>
    <name type="synonym">Libellula fulva</name>
    <dbReference type="NCBI Taxonomy" id="123851"/>
    <lineage>
        <taxon>Eukaryota</taxon>
        <taxon>Metazoa</taxon>
        <taxon>Ecdysozoa</taxon>
        <taxon>Arthropoda</taxon>
        <taxon>Hexapoda</taxon>
        <taxon>Insecta</taxon>
        <taxon>Pterygota</taxon>
        <taxon>Palaeoptera</taxon>
        <taxon>Odonata</taxon>
        <taxon>Epiprocta</taxon>
        <taxon>Anisoptera</taxon>
        <taxon>Libelluloidea</taxon>
        <taxon>Libellulidae</taxon>
        <taxon>Ladona</taxon>
    </lineage>
</organism>
<keyword evidence="1" id="KW-0489">Methyltransferase</keyword>
<dbReference type="EMBL" id="KZ309135">
    <property type="protein sequence ID" value="KAG8237215.1"/>
    <property type="molecule type" value="Genomic_DNA"/>
</dbReference>
<dbReference type="GO" id="GO:0042826">
    <property type="term" value="F:histone deacetylase binding"/>
    <property type="evidence" value="ECO:0007669"/>
    <property type="project" value="TreeGrafter"/>
</dbReference>
<sequence length="775" mass="89430">MKILCPKALVTKLITMSIQSLFSGKIPPVLEDFDEGAEFFDKFYKESKHEKKFEVISTHSGLRRILDIILALPEVYDKSDAYAKKLINRGNREFNAENFIASYKSYCHAVPYATGECLVNALEARSSVLLKLGFYKECVVDIKMALEMECSNELKCVLYKRLGLCLTNLKQFKEALDAFRNSDNALQNMKGEMKQLIVSSLTSALTVAKLTGAQVQEKNDELPPLSYGKSQPFLGLSSAVEIRWSESKGREVVANRWIEPGDVLVVEPSFSSVLLKLKVHTDENEARLTRCSECIDSVISPIPCSQCIYVSYCSETCRKNAWEKFHRFECGHSKVLGYLEWTGRLALRMMLAIGETLVAQVAVDVGCYNELSNVWGNDQGDDLNDRQRKRSEQEECYRRIYGMVDHLGKENAWNNFKFHWTAFFISNFLLRKTEFFSSILPKDEYHSPKAEVVKLAVAFRALLHLSQVVVNAMTVQDMWSNPCLLSSVGWGVSHGHDYKEKDWETRARYLKKSFFFDCECEACSSPSHYPEMYFKAHRCLECEGPMLRKEGEVIFPEIWNSEENSEIQLLNSSFQDGRKEKKKSKCKLKKNPQKCSAVEEQKYQEGYLVCQNCKSIRREGEDLQKICEGATFLSQGDYLSAVDCVIQSLPILEKLDFGNMLYAFQLQKLGELIIYCLMQMERSTVFRLKYKRAKECLSSAKEIYLMNGGKWLWVMKELEKQEQVLDVMGHWLKKDNGLPLQETMKHHFPNVDWHNQQFNYIFLYLDYWFSESQLS</sequence>
<keyword evidence="5 7" id="KW-0863">Zinc-finger</keyword>
<dbReference type="InterPro" id="IPR011990">
    <property type="entry name" value="TPR-like_helical_dom_sf"/>
</dbReference>
<dbReference type="Pfam" id="PF01753">
    <property type="entry name" value="zf-MYND"/>
    <property type="match status" value="1"/>
</dbReference>
<evidence type="ECO:0000259" key="8">
    <source>
        <dbReference type="PROSITE" id="PS50865"/>
    </source>
</evidence>
<dbReference type="GO" id="GO:0032259">
    <property type="term" value="P:methylation"/>
    <property type="evidence" value="ECO:0007669"/>
    <property type="project" value="UniProtKB-KW"/>
</dbReference>
<dbReference type="OrthoDB" id="62495at2759"/>
<reference evidence="9" key="1">
    <citation type="submission" date="2013-04" db="EMBL/GenBank/DDBJ databases">
        <authorList>
            <person name="Qu J."/>
            <person name="Murali S.C."/>
            <person name="Bandaranaike D."/>
            <person name="Bellair M."/>
            <person name="Blankenburg K."/>
            <person name="Chao H."/>
            <person name="Dinh H."/>
            <person name="Doddapaneni H."/>
            <person name="Downs B."/>
            <person name="Dugan-Rocha S."/>
            <person name="Elkadiri S."/>
            <person name="Gnanaolivu R.D."/>
            <person name="Hernandez B."/>
            <person name="Javaid M."/>
            <person name="Jayaseelan J.C."/>
            <person name="Lee S."/>
            <person name="Li M."/>
            <person name="Ming W."/>
            <person name="Munidasa M."/>
            <person name="Muniz J."/>
            <person name="Nguyen L."/>
            <person name="Ongeri F."/>
            <person name="Osuji N."/>
            <person name="Pu L.-L."/>
            <person name="Puazo M."/>
            <person name="Qu C."/>
            <person name="Quiroz J."/>
            <person name="Raj R."/>
            <person name="Weissenberger G."/>
            <person name="Xin Y."/>
            <person name="Zou X."/>
            <person name="Han Y."/>
            <person name="Richards S."/>
            <person name="Worley K."/>
            <person name="Muzny D."/>
            <person name="Gibbs R."/>
        </authorList>
    </citation>
    <scope>NUCLEOTIDE SEQUENCE</scope>
    <source>
        <strain evidence="9">Sampled in the wild</strain>
    </source>
</reference>
<dbReference type="InterPro" id="IPR052097">
    <property type="entry name" value="SET-MYND_domain_protein"/>
</dbReference>
<dbReference type="Proteomes" id="UP000792457">
    <property type="component" value="Unassembled WGS sequence"/>
</dbReference>
<feature type="domain" description="MYND-type" evidence="8">
    <location>
        <begin position="291"/>
        <end position="330"/>
    </location>
</feature>
<evidence type="ECO:0000256" key="6">
    <source>
        <dbReference type="ARBA" id="ARBA00022833"/>
    </source>
</evidence>
<reference evidence="9" key="2">
    <citation type="submission" date="2017-10" db="EMBL/GenBank/DDBJ databases">
        <title>Ladona fulva Genome sequencing and assembly.</title>
        <authorList>
            <person name="Murali S."/>
            <person name="Richards S."/>
            <person name="Bandaranaike D."/>
            <person name="Bellair M."/>
            <person name="Blankenburg K."/>
            <person name="Chao H."/>
            <person name="Dinh H."/>
            <person name="Doddapaneni H."/>
            <person name="Dugan-Rocha S."/>
            <person name="Elkadiri S."/>
            <person name="Gnanaolivu R."/>
            <person name="Hernandez B."/>
            <person name="Skinner E."/>
            <person name="Javaid M."/>
            <person name="Lee S."/>
            <person name="Li M."/>
            <person name="Ming W."/>
            <person name="Munidasa M."/>
            <person name="Muniz J."/>
            <person name="Nguyen L."/>
            <person name="Hughes D."/>
            <person name="Osuji N."/>
            <person name="Pu L.-L."/>
            <person name="Puazo M."/>
            <person name="Qu C."/>
            <person name="Quiroz J."/>
            <person name="Raj R."/>
            <person name="Weissenberger G."/>
            <person name="Xin Y."/>
            <person name="Zou X."/>
            <person name="Han Y."/>
            <person name="Worley K."/>
            <person name="Muzny D."/>
            <person name="Gibbs R."/>
        </authorList>
    </citation>
    <scope>NUCLEOTIDE SEQUENCE</scope>
    <source>
        <strain evidence="9">Sampled in the wild</strain>
    </source>
</reference>
<evidence type="ECO:0000256" key="7">
    <source>
        <dbReference type="PROSITE-ProRule" id="PRU00134"/>
    </source>
</evidence>
<keyword evidence="2" id="KW-0808">Transferase</keyword>
<protein>
    <recommendedName>
        <fullName evidence="8">MYND-type domain-containing protein</fullName>
    </recommendedName>
</protein>
<gene>
    <name evidence="9" type="ORF">J437_LFUL016052</name>
</gene>
<evidence type="ECO:0000256" key="5">
    <source>
        <dbReference type="ARBA" id="ARBA00022771"/>
    </source>
</evidence>
<accession>A0A8K0P5Z9</accession>
<evidence type="ECO:0000313" key="10">
    <source>
        <dbReference type="Proteomes" id="UP000792457"/>
    </source>
</evidence>
<keyword evidence="6" id="KW-0862">Zinc</keyword>
<name>A0A8K0P5Z9_LADFU</name>
<dbReference type="PROSITE" id="PS50865">
    <property type="entry name" value="ZF_MYND_2"/>
    <property type="match status" value="1"/>
</dbReference>
<dbReference type="GO" id="GO:0008168">
    <property type="term" value="F:methyltransferase activity"/>
    <property type="evidence" value="ECO:0007669"/>
    <property type="project" value="UniProtKB-KW"/>
</dbReference>
<keyword evidence="3" id="KW-0949">S-adenosyl-L-methionine</keyword>
<evidence type="ECO:0000256" key="1">
    <source>
        <dbReference type="ARBA" id="ARBA00022603"/>
    </source>
</evidence>
<evidence type="ECO:0000256" key="3">
    <source>
        <dbReference type="ARBA" id="ARBA00022691"/>
    </source>
</evidence>
<dbReference type="PANTHER" id="PTHR46165">
    <property type="entry name" value="SET AND MYND DOMAIN-CONTAINING PROTEIN 4"/>
    <property type="match status" value="1"/>
</dbReference>
<dbReference type="AlphaFoldDB" id="A0A8K0P5Z9"/>
<dbReference type="GO" id="GO:0008270">
    <property type="term" value="F:zinc ion binding"/>
    <property type="evidence" value="ECO:0007669"/>
    <property type="project" value="UniProtKB-KW"/>
</dbReference>
<dbReference type="GO" id="GO:0005634">
    <property type="term" value="C:nucleus"/>
    <property type="evidence" value="ECO:0007669"/>
    <property type="project" value="TreeGrafter"/>
</dbReference>
<dbReference type="SUPFAM" id="SSF48452">
    <property type="entry name" value="TPR-like"/>
    <property type="match status" value="1"/>
</dbReference>
<proteinExistence type="predicted"/>
<evidence type="ECO:0000256" key="4">
    <source>
        <dbReference type="ARBA" id="ARBA00022723"/>
    </source>
</evidence>
<comment type="caution">
    <text evidence="9">The sequence shown here is derived from an EMBL/GenBank/DDBJ whole genome shotgun (WGS) entry which is preliminary data.</text>
</comment>
<evidence type="ECO:0000313" key="9">
    <source>
        <dbReference type="EMBL" id="KAG8237215.1"/>
    </source>
</evidence>
<dbReference type="GO" id="GO:0005737">
    <property type="term" value="C:cytoplasm"/>
    <property type="evidence" value="ECO:0007669"/>
    <property type="project" value="TreeGrafter"/>
</dbReference>
<dbReference type="PROSITE" id="PS01360">
    <property type="entry name" value="ZF_MYND_1"/>
    <property type="match status" value="1"/>
</dbReference>
<dbReference type="PANTHER" id="PTHR46165:SF2">
    <property type="entry name" value="SET AND MYND DOMAIN-CONTAINING PROTEIN 4"/>
    <property type="match status" value="1"/>
</dbReference>
<evidence type="ECO:0000256" key="2">
    <source>
        <dbReference type="ARBA" id="ARBA00022679"/>
    </source>
</evidence>
<keyword evidence="4" id="KW-0479">Metal-binding</keyword>
<dbReference type="Gene3D" id="6.10.140.2220">
    <property type="match status" value="1"/>
</dbReference>
<dbReference type="SUPFAM" id="SSF144232">
    <property type="entry name" value="HIT/MYND zinc finger-like"/>
    <property type="match status" value="1"/>
</dbReference>